<keyword evidence="2" id="KW-1185">Reference proteome</keyword>
<protein>
    <submittedName>
        <fullName evidence="1">MFS general substrate transporter</fullName>
    </submittedName>
</protein>
<proteinExistence type="predicted"/>
<gene>
    <name evidence="1" type="ORF">BJ138DRAFT_281183</name>
</gene>
<dbReference type="EMBL" id="MU267786">
    <property type="protein sequence ID" value="KAH7908987.1"/>
    <property type="molecule type" value="Genomic_DNA"/>
</dbReference>
<comment type="caution">
    <text evidence="1">The sequence shown here is derived from an EMBL/GenBank/DDBJ whole genome shotgun (WGS) entry which is preliminary data.</text>
</comment>
<reference evidence="1" key="1">
    <citation type="journal article" date="2021" name="New Phytol.">
        <title>Evolutionary innovations through gain and loss of genes in the ectomycorrhizal Boletales.</title>
        <authorList>
            <person name="Wu G."/>
            <person name="Miyauchi S."/>
            <person name="Morin E."/>
            <person name="Kuo A."/>
            <person name="Drula E."/>
            <person name="Varga T."/>
            <person name="Kohler A."/>
            <person name="Feng B."/>
            <person name="Cao Y."/>
            <person name="Lipzen A."/>
            <person name="Daum C."/>
            <person name="Hundley H."/>
            <person name="Pangilinan J."/>
            <person name="Johnson J."/>
            <person name="Barry K."/>
            <person name="LaButti K."/>
            <person name="Ng V."/>
            <person name="Ahrendt S."/>
            <person name="Min B."/>
            <person name="Choi I.G."/>
            <person name="Park H."/>
            <person name="Plett J.M."/>
            <person name="Magnuson J."/>
            <person name="Spatafora J.W."/>
            <person name="Nagy L.G."/>
            <person name="Henrissat B."/>
            <person name="Grigoriev I.V."/>
            <person name="Yang Z.L."/>
            <person name="Xu J."/>
            <person name="Martin F.M."/>
        </authorList>
    </citation>
    <scope>NUCLEOTIDE SEQUENCE</scope>
    <source>
        <strain evidence="1">ATCC 28755</strain>
    </source>
</reference>
<evidence type="ECO:0000313" key="1">
    <source>
        <dbReference type="EMBL" id="KAH7908987.1"/>
    </source>
</evidence>
<sequence>MPILSLMYLLSFLDRGNIGNAKLEGLTKQLNLTGDQYNIALTMFFIPYCVFECPSNLVLKLFRPSRWLPGITIIWGIAMTLMSLVKTYPQLVGVRLCLGVAEAGLFPGVVYYLTLWYPREMLQYRIALFFGAASLAGAFSGLFAFGISFMSGTAGLLGWSWIFLLEGIATVLVAVVALFTMVDFPDTAKFLTVEERDFVLWRKRYDTSSSGEAEHFAFQHVWAAFTDWQVWMCALINISVIGPLYAITLFLPTIISDFGYDTTVSELLTIPPYIVATLVLLIFAHYSDKLRLRSPFLFVGLCVSLIGFVINISNASSGAKYFGTFCCVIGSYSAFPGVIAWLGSNLSGQYKRGVGLALIICFGNLSGAVASNVYLAEDSPRYILGHAIEILFVSVGLVSVPAVAWTYHRINKHRDNSCTLRDASKGRLDNQEVRELGDRAPDFR</sequence>
<dbReference type="Proteomes" id="UP000790377">
    <property type="component" value="Unassembled WGS sequence"/>
</dbReference>
<evidence type="ECO:0000313" key="2">
    <source>
        <dbReference type="Proteomes" id="UP000790377"/>
    </source>
</evidence>
<accession>A0ACB8A8F4</accession>
<organism evidence="1 2">
    <name type="scientific">Hygrophoropsis aurantiaca</name>
    <dbReference type="NCBI Taxonomy" id="72124"/>
    <lineage>
        <taxon>Eukaryota</taxon>
        <taxon>Fungi</taxon>
        <taxon>Dikarya</taxon>
        <taxon>Basidiomycota</taxon>
        <taxon>Agaricomycotina</taxon>
        <taxon>Agaricomycetes</taxon>
        <taxon>Agaricomycetidae</taxon>
        <taxon>Boletales</taxon>
        <taxon>Coniophorineae</taxon>
        <taxon>Hygrophoropsidaceae</taxon>
        <taxon>Hygrophoropsis</taxon>
    </lineage>
</organism>
<name>A0ACB8A8F4_9AGAM</name>